<organism evidence="1">
    <name type="scientific">Culicoides sonorensis</name>
    <name type="common">Biting midge</name>
    <dbReference type="NCBI Taxonomy" id="179676"/>
    <lineage>
        <taxon>Eukaryota</taxon>
        <taxon>Metazoa</taxon>
        <taxon>Ecdysozoa</taxon>
        <taxon>Arthropoda</taxon>
        <taxon>Hexapoda</taxon>
        <taxon>Insecta</taxon>
        <taxon>Pterygota</taxon>
        <taxon>Neoptera</taxon>
        <taxon>Endopterygota</taxon>
        <taxon>Diptera</taxon>
        <taxon>Nematocera</taxon>
        <taxon>Chironomoidea</taxon>
        <taxon>Ceratopogonidae</taxon>
        <taxon>Ceratopogoninae</taxon>
        <taxon>Culicoides</taxon>
        <taxon>Monoculicoides</taxon>
    </lineage>
</organism>
<protein>
    <submittedName>
        <fullName evidence="1">CSON003658 protein</fullName>
    </submittedName>
</protein>
<gene>
    <name evidence="1" type="primary">CSON003658</name>
</gene>
<dbReference type="PANTHER" id="PTHR21261:SF14">
    <property type="entry name" value="BEATEN PATH IV, ISOFORM B"/>
    <property type="match status" value="1"/>
</dbReference>
<dbReference type="EMBL" id="UFQT01000169">
    <property type="protein sequence ID" value="SSX21070.1"/>
    <property type="molecule type" value="Genomic_DNA"/>
</dbReference>
<sequence>MMPAVTVTNPEYLIEYPPITHSHGLITTALGLSLTVEPKHFNRGTMHVKCVGDLSPVLWQVGRESVVQRRPELMDMREAMLLGEFIYEM</sequence>
<accession>A0A336LT20</accession>
<proteinExistence type="predicted"/>
<reference evidence="1" key="1">
    <citation type="submission" date="2018-07" db="EMBL/GenBank/DDBJ databases">
        <authorList>
            <person name="Quirk P.G."/>
            <person name="Krulwich T.A."/>
        </authorList>
    </citation>
    <scope>NUCLEOTIDE SEQUENCE</scope>
</reference>
<name>A0A336LT20_CULSO</name>
<dbReference type="PANTHER" id="PTHR21261">
    <property type="entry name" value="BEAT PROTEIN"/>
    <property type="match status" value="1"/>
</dbReference>
<dbReference type="VEuPathDB" id="VectorBase:CSON003658"/>
<evidence type="ECO:0000313" key="1">
    <source>
        <dbReference type="EMBL" id="SSX21070.1"/>
    </source>
</evidence>
<dbReference type="AlphaFoldDB" id="A0A336LT20"/>